<feature type="non-terminal residue" evidence="1">
    <location>
        <position position="139"/>
    </location>
</feature>
<dbReference type="Proteomes" id="UP000631114">
    <property type="component" value="Unassembled WGS sequence"/>
</dbReference>
<name>A0A835I5E6_9MAGN</name>
<evidence type="ECO:0000313" key="2">
    <source>
        <dbReference type="Proteomes" id="UP000631114"/>
    </source>
</evidence>
<dbReference type="EMBL" id="JADFTS010000004">
    <property type="protein sequence ID" value="KAF9611940.1"/>
    <property type="molecule type" value="Genomic_DNA"/>
</dbReference>
<evidence type="ECO:0008006" key="3">
    <source>
        <dbReference type="Google" id="ProtNLM"/>
    </source>
</evidence>
<dbReference type="Gene3D" id="1.10.287.110">
    <property type="entry name" value="DnaJ domain"/>
    <property type="match status" value="1"/>
</dbReference>
<dbReference type="InterPro" id="IPR036869">
    <property type="entry name" value="J_dom_sf"/>
</dbReference>
<dbReference type="SUPFAM" id="SSF53474">
    <property type="entry name" value="alpha/beta-Hydrolases"/>
    <property type="match status" value="1"/>
</dbReference>
<dbReference type="InterPro" id="IPR029058">
    <property type="entry name" value="AB_hydrolase_fold"/>
</dbReference>
<accession>A0A835I5E6</accession>
<evidence type="ECO:0000313" key="1">
    <source>
        <dbReference type="EMBL" id="KAF9611940.1"/>
    </source>
</evidence>
<reference evidence="1 2" key="1">
    <citation type="submission" date="2020-10" db="EMBL/GenBank/DDBJ databases">
        <title>The Coptis chinensis genome and diversification of protoberbering-type alkaloids.</title>
        <authorList>
            <person name="Wang B."/>
            <person name="Shu S."/>
            <person name="Song C."/>
            <person name="Liu Y."/>
        </authorList>
    </citation>
    <scope>NUCLEOTIDE SEQUENCE [LARGE SCALE GENOMIC DNA]</scope>
    <source>
        <strain evidence="1">HL-2020</strain>
        <tissue evidence="1">Leaf</tissue>
    </source>
</reference>
<dbReference type="PANTHER" id="PTHR45763:SF51">
    <property type="entry name" value="ALPHA_BETA-HYDROLASES SUPERFAMILY PROTEIN"/>
    <property type="match status" value="1"/>
</dbReference>
<dbReference type="OrthoDB" id="294702at2759"/>
<proteinExistence type="predicted"/>
<keyword evidence="2" id="KW-1185">Reference proteome</keyword>
<dbReference type="SUPFAM" id="SSF46565">
    <property type="entry name" value="Chaperone J-domain"/>
    <property type="match status" value="1"/>
</dbReference>
<dbReference type="AlphaFoldDB" id="A0A835I5E6"/>
<dbReference type="PANTHER" id="PTHR45763">
    <property type="entry name" value="HYDROLASE, ALPHA/BETA FOLD FAMILY PROTEIN, EXPRESSED-RELATED"/>
    <property type="match status" value="1"/>
</dbReference>
<organism evidence="1 2">
    <name type="scientific">Coptis chinensis</name>
    <dbReference type="NCBI Taxonomy" id="261450"/>
    <lineage>
        <taxon>Eukaryota</taxon>
        <taxon>Viridiplantae</taxon>
        <taxon>Streptophyta</taxon>
        <taxon>Embryophyta</taxon>
        <taxon>Tracheophyta</taxon>
        <taxon>Spermatophyta</taxon>
        <taxon>Magnoliopsida</taxon>
        <taxon>Ranunculales</taxon>
        <taxon>Ranunculaceae</taxon>
        <taxon>Coptidoideae</taxon>
        <taxon>Coptis</taxon>
    </lineage>
</organism>
<gene>
    <name evidence="1" type="ORF">IFM89_037160</name>
</gene>
<comment type="caution">
    <text evidence="1">The sequence shown here is derived from an EMBL/GenBank/DDBJ whole genome shotgun (WGS) entry which is preliminary data.</text>
</comment>
<dbReference type="Gene3D" id="3.40.50.1820">
    <property type="entry name" value="alpha/beta hydrolase"/>
    <property type="match status" value="1"/>
</dbReference>
<sequence length="139" mass="15806">CHVIYGADIAQDLKDLLEEDDLAIVLDSKDRPRSQSSHDNVEARRILNVRGSADTEKIKEAYKNVMCLNHPDVGGKTSRGFVHLWQGDQDLLVSVTLQRYIAEKLPWIQYHELTEAGHMFPYDDGIGEKFLRALLLGMQ</sequence>
<protein>
    <recommendedName>
        <fullName evidence="3">J domain-containing protein</fullName>
    </recommendedName>
</protein>